<dbReference type="EMBL" id="JABANN010000021">
    <property type="protein sequence ID" value="KAF4674995.1"/>
    <property type="molecule type" value="Genomic_DNA"/>
</dbReference>
<sequence>MRYTFDTEGVMRPLERDDAPIGGNATLEELQKLMRMSVPFAKRPRKKGIRLWSIGSEYKQLPKPGSAYIGGDGALSMILIFDEGSEVAFSSVKGDIDSVRYVRYHSFGLESGALLAMAYTTEHPAHFFILLATDLEKLASGNITGYDRSTLCLWDEVGSGTSMSARPPTARLRPRALHLPRILPRRELPDTQTYKPHEWLFGKGRGGDEYYIAPIRLSSARYEVSPFDTQESPNMRSELIPWPYYGNATYDSPPGRASIYHVDGEGRTRYYEAFVDGYNSTDWCFFGLHQWEYPISVGQMEKPLRDRLVSMDNPVVRELNSLCENGELRKSKIQKIVKPQDTRPEKGSFKGALGGRFGTLGLEFGRRTVETYGTVFLRDDLYEIVFVLFTAARARVVRGSHALLRKEVRHIPSSFIVEAHGWTEEVTQYYAFGSHSGALLGMAYGAEGPAHFFILLEIGRVPIVHDGSSDYNAHILDSWDEGRSGDEYFIAPIRSPPRYWASPVDFEKALEQEYEVIPWPYFNNEGRTRYYEAFVDGYNSTDWELNSLCEEGKLYAKNVSKEVGMGDLKPEEGFYQGSVGSPLRARRMDWENIINFNNKSMLKNWDTRM</sequence>
<protein>
    <submittedName>
        <fullName evidence="1">Uncharacterized protein</fullName>
    </submittedName>
</protein>
<evidence type="ECO:0000313" key="1">
    <source>
        <dbReference type="EMBL" id="KAF4674995.1"/>
    </source>
</evidence>
<dbReference type="AlphaFoldDB" id="A0A7J6MTS0"/>
<reference evidence="1 2" key="1">
    <citation type="submission" date="2020-04" db="EMBL/GenBank/DDBJ databases">
        <title>Perkinsus olseni comparative genomics.</title>
        <authorList>
            <person name="Bogema D.R."/>
        </authorList>
    </citation>
    <scope>NUCLEOTIDE SEQUENCE [LARGE SCALE GENOMIC DNA]</scope>
    <source>
        <strain evidence="1">ATCC PRA-31</strain>
    </source>
</reference>
<dbReference type="Proteomes" id="UP000572268">
    <property type="component" value="Unassembled WGS sequence"/>
</dbReference>
<gene>
    <name evidence="1" type="ORF">FOL46_003163</name>
</gene>
<accession>A0A7J6MTS0</accession>
<proteinExistence type="predicted"/>
<organism evidence="1 2">
    <name type="scientific">Perkinsus olseni</name>
    <name type="common">Perkinsus atlanticus</name>
    <dbReference type="NCBI Taxonomy" id="32597"/>
    <lineage>
        <taxon>Eukaryota</taxon>
        <taxon>Sar</taxon>
        <taxon>Alveolata</taxon>
        <taxon>Perkinsozoa</taxon>
        <taxon>Perkinsea</taxon>
        <taxon>Perkinsida</taxon>
        <taxon>Perkinsidae</taxon>
        <taxon>Perkinsus</taxon>
    </lineage>
</organism>
<comment type="caution">
    <text evidence="1">The sequence shown here is derived from an EMBL/GenBank/DDBJ whole genome shotgun (WGS) entry which is preliminary data.</text>
</comment>
<evidence type="ECO:0000313" key="2">
    <source>
        <dbReference type="Proteomes" id="UP000572268"/>
    </source>
</evidence>
<name>A0A7J6MTS0_PEROL</name>